<evidence type="ECO:0000259" key="2">
    <source>
        <dbReference type="Pfam" id="PF02517"/>
    </source>
</evidence>
<dbReference type="InterPro" id="IPR003675">
    <property type="entry name" value="Rce1/LyrA-like_dom"/>
</dbReference>
<dbReference type="EMBL" id="LHXV01000025">
    <property type="protein sequence ID" value="KXB01117.1"/>
    <property type="molecule type" value="Genomic_DNA"/>
</dbReference>
<evidence type="ECO:0000256" key="1">
    <source>
        <dbReference type="SAM" id="Phobius"/>
    </source>
</evidence>
<feature type="transmembrane region" description="Helical" evidence="1">
    <location>
        <begin position="6"/>
        <end position="25"/>
    </location>
</feature>
<name>A0A133V3T9_9EURY</name>
<keyword evidence="4" id="KW-1185">Reference proteome</keyword>
<gene>
    <name evidence="3" type="ORF">AKJ41_02610</name>
</gene>
<feature type="non-terminal residue" evidence="3">
    <location>
        <position position="147"/>
    </location>
</feature>
<dbReference type="GO" id="GO:0004175">
    <property type="term" value="F:endopeptidase activity"/>
    <property type="evidence" value="ECO:0007669"/>
    <property type="project" value="UniProtKB-ARBA"/>
</dbReference>
<evidence type="ECO:0000313" key="3">
    <source>
        <dbReference type="EMBL" id="KXB01117.1"/>
    </source>
</evidence>
<keyword evidence="1" id="KW-0472">Membrane</keyword>
<evidence type="ECO:0000313" key="4">
    <source>
        <dbReference type="Proteomes" id="UP000070344"/>
    </source>
</evidence>
<dbReference type="AlphaFoldDB" id="A0A133V3T9"/>
<keyword evidence="1" id="KW-1133">Transmembrane helix</keyword>
<protein>
    <recommendedName>
        <fullName evidence="2">CAAX prenyl protease 2/Lysostaphin resistance protein A-like domain-containing protein</fullName>
    </recommendedName>
</protein>
<feature type="transmembrane region" description="Helical" evidence="1">
    <location>
        <begin position="92"/>
        <end position="113"/>
    </location>
</feature>
<reference evidence="3 4" key="1">
    <citation type="journal article" date="2016" name="Sci. Rep.">
        <title>Metabolic traits of an uncultured archaeal lineage -MSBL1- from brine pools of the Red Sea.</title>
        <authorList>
            <person name="Mwirichia R."/>
            <person name="Alam I."/>
            <person name="Rashid M."/>
            <person name="Vinu M."/>
            <person name="Ba-Alawi W."/>
            <person name="Anthony Kamau A."/>
            <person name="Kamanda Ngugi D."/>
            <person name="Goker M."/>
            <person name="Klenk H.P."/>
            <person name="Bajic V."/>
            <person name="Stingl U."/>
        </authorList>
    </citation>
    <scope>NUCLEOTIDE SEQUENCE [LARGE SCALE GENOMIC DNA]</scope>
    <source>
        <strain evidence="3">SCGC-AAA259O05</strain>
    </source>
</reference>
<keyword evidence="1" id="KW-0812">Transmembrane</keyword>
<proteinExistence type="predicted"/>
<dbReference type="Pfam" id="PF02517">
    <property type="entry name" value="Rce1-like"/>
    <property type="match status" value="1"/>
</dbReference>
<dbReference type="Proteomes" id="UP000070344">
    <property type="component" value="Unassembled WGS sequence"/>
</dbReference>
<feature type="domain" description="CAAX prenyl protease 2/Lysostaphin resistance protein A-like" evidence="2">
    <location>
        <begin position="100"/>
        <end position="147"/>
    </location>
</feature>
<feature type="transmembrane region" description="Helical" evidence="1">
    <location>
        <begin position="51"/>
        <end position="72"/>
    </location>
</feature>
<sequence>MFWIEIARIFVPGLVLGIVVGKLLVDRPSYLDLINPKFWSYKAKRASAKKWIQVLILSVIFGVFLYFVTLNIRKIAVNAIGPEPFLSEENVFTGIASFSPALLIISVTIIPIMEEWIFRGVVLEEISRLTESEVLGLLFSSLLFGIF</sequence>
<accession>A0A133V3T9</accession>
<comment type="caution">
    <text evidence="3">The sequence shown here is derived from an EMBL/GenBank/DDBJ whole genome shotgun (WGS) entry which is preliminary data.</text>
</comment>
<organism evidence="3 4">
    <name type="scientific">candidate division MSBL1 archaeon SCGC-AAA259O05</name>
    <dbReference type="NCBI Taxonomy" id="1698271"/>
    <lineage>
        <taxon>Archaea</taxon>
        <taxon>Methanobacteriati</taxon>
        <taxon>Methanobacteriota</taxon>
        <taxon>candidate division MSBL1</taxon>
    </lineage>
</organism>
<dbReference type="GO" id="GO:0080120">
    <property type="term" value="P:CAAX-box protein maturation"/>
    <property type="evidence" value="ECO:0007669"/>
    <property type="project" value="UniProtKB-ARBA"/>
</dbReference>